<sequence length="37" mass="4182">MVEIVLKARINLQSVFDPPFCHRPKEEQSNSTEAPLG</sequence>
<comment type="caution">
    <text evidence="1">The sequence shown here is derived from an EMBL/GenBank/DDBJ whole genome shotgun (WGS) entry which is preliminary data.</text>
</comment>
<dbReference type="AlphaFoldDB" id="A0A1R3G7M4"/>
<evidence type="ECO:0000313" key="2">
    <source>
        <dbReference type="Proteomes" id="UP000187203"/>
    </source>
</evidence>
<reference evidence="2" key="1">
    <citation type="submission" date="2013-09" db="EMBL/GenBank/DDBJ databases">
        <title>Corchorus olitorius genome sequencing.</title>
        <authorList>
            <person name="Alam M."/>
            <person name="Haque M.S."/>
            <person name="Islam M.S."/>
            <person name="Emdad E.M."/>
            <person name="Islam M.M."/>
            <person name="Ahmed B."/>
            <person name="Halim A."/>
            <person name="Hossen Q.M.M."/>
            <person name="Hossain M.Z."/>
            <person name="Ahmed R."/>
            <person name="Khan M.M."/>
            <person name="Islam R."/>
            <person name="Rashid M.M."/>
            <person name="Khan S.A."/>
            <person name="Rahman M.S."/>
            <person name="Alam M."/>
            <person name="Yahiya A.S."/>
            <person name="Khan M.S."/>
            <person name="Azam M.S."/>
            <person name="Haque T."/>
            <person name="Lashkar M.Z.H."/>
            <person name="Akhand A.I."/>
            <person name="Morshed G."/>
            <person name="Roy S."/>
            <person name="Uddin K.S."/>
            <person name="Rabeya T."/>
            <person name="Hossain A.S."/>
            <person name="Chowdhury A."/>
            <person name="Snigdha A.R."/>
            <person name="Mortoza M.S."/>
            <person name="Matin S.A."/>
            <person name="Hoque S.M.E."/>
            <person name="Islam M.K."/>
            <person name="Roy D.K."/>
            <person name="Haider R."/>
            <person name="Moosa M.M."/>
            <person name="Elias S.M."/>
            <person name="Hasan A.M."/>
            <person name="Jahan S."/>
            <person name="Shafiuddin M."/>
            <person name="Mahmood N."/>
            <person name="Shommy N.S."/>
        </authorList>
    </citation>
    <scope>NUCLEOTIDE SEQUENCE [LARGE SCALE GENOMIC DNA]</scope>
    <source>
        <strain evidence="2">cv. O-4</strain>
    </source>
</reference>
<proteinExistence type="predicted"/>
<protein>
    <submittedName>
        <fullName evidence="1">Uncharacterized protein</fullName>
    </submittedName>
</protein>
<accession>A0A1R3G7M4</accession>
<dbReference type="OrthoDB" id="10519498at2759"/>
<keyword evidence="2" id="KW-1185">Reference proteome</keyword>
<organism evidence="1 2">
    <name type="scientific">Corchorus olitorius</name>
    <dbReference type="NCBI Taxonomy" id="93759"/>
    <lineage>
        <taxon>Eukaryota</taxon>
        <taxon>Viridiplantae</taxon>
        <taxon>Streptophyta</taxon>
        <taxon>Embryophyta</taxon>
        <taxon>Tracheophyta</taxon>
        <taxon>Spermatophyta</taxon>
        <taxon>Magnoliopsida</taxon>
        <taxon>eudicotyledons</taxon>
        <taxon>Gunneridae</taxon>
        <taxon>Pentapetalae</taxon>
        <taxon>rosids</taxon>
        <taxon>malvids</taxon>
        <taxon>Malvales</taxon>
        <taxon>Malvaceae</taxon>
        <taxon>Grewioideae</taxon>
        <taxon>Apeibeae</taxon>
        <taxon>Corchorus</taxon>
    </lineage>
</organism>
<dbReference type="EMBL" id="AWUE01023354">
    <property type="protein sequence ID" value="OMO54047.1"/>
    <property type="molecule type" value="Genomic_DNA"/>
</dbReference>
<gene>
    <name evidence="1" type="ORF">COLO4_36599</name>
</gene>
<evidence type="ECO:0000313" key="1">
    <source>
        <dbReference type="EMBL" id="OMO54047.1"/>
    </source>
</evidence>
<name>A0A1R3G7M4_9ROSI</name>
<dbReference type="Proteomes" id="UP000187203">
    <property type="component" value="Unassembled WGS sequence"/>
</dbReference>